<gene>
    <name evidence="2" type="ORF">BCL69_10511</name>
    <name evidence="1" type="ORF">BCL69_11771</name>
</gene>
<evidence type="ECO:0000313" key="1">
    <source>
        <dbReference type="EMBL" id="TYP67716.1"/>
    </source>
</evidence>
<proteinExistence type="predicted"/>
<dbReference type="GO" id="GO:0006313">
    <property type="term" value="P:DNA transposition"/>
    <property type="evidence" value="ECO:0007669"/>
    <property type="project" value="InterPro"/>
</dbReference>
<organism evidence="2 3">
    <name type="scientific">Nitrosomonas communis</name>
    <dbReference type="NCBI Taxonomy" id="44574"/>
    <lineage>
        <taxon>Bacteria</taxon>
        <taxon>Pseudomonadati</taxon>
        <taxon>Pseudomonadota</taxon>
        <taxon>Betaproteobacteria</taxon>
        <taxon>Nitrosomonadales</taxon>
        <taxon>Nitrosomonadaceae</taxon>
        <taxon>Nitrosomonas</taxon>
    </lineage>
</organism>
<dbReference type="GO" id="GO:0003677">
    <property type="term" value="F:DNA binding"/>
    <property type="evidence" value="ECO:0007669"/>
    <property type="project" value="InterPro"/>
</dbReference>
<protein>
    <submittedName>
        <fullName evidence="2">Transposase</fullName>
    </submittedName>
</protein>
<dbReference type="EMBL" id="VNHT01000051">
    <property type="protein sequence ID" value="TYP81220.1"/>
    <property type="molecule type" value="Genomic_DNA"/>
</dbReference>
<dbReference type="GO" id="GO:0004803">
    <property type="term" value="F:transposase activity"/>
    <property type="evidence" value="ECO:0007669"/>
    <property type="project" value="InterPro"/>
</dbReference>
<dbReference type="InterPro" id="IPR002514">
    <property type="entry name" value="Transposase_8"/>
</dbReference>
<dbReference type="EMBL" id="VNHT01000177">
    <property type="protein sequence ID" value="TYP67716.1"/>
    <property type="molecule type" value="Genomic_DNA"/>
</dbReference>
<dbReference type="Proteomes" id="UP000324176">
    <property type="component" value="Unassembled WGS sequence"/>
</dbReference>
<dbReference type="SUPFAM" id="SSF46689">
    <property type="entry name" value="Homeodomain-like"/>
    <property type="match status" value="1"/>
</dbReference>
<comment type="caution">
    <text evidence="2">The sequence shown here is derived from an EMBL/GenBank/DDBJ whole genome shotgun (WGS) entry which is preliminary data.</text>
</comment>
<reference evidence="2 3" key="1">
    <citation type="submission" date="2019-07" db="EMBL/GenBank/DDBJ databases">
        <title>Active sludge and wastewater microbial communities from Klosterneuburg, Austria.</title>
        <authorList>
            <person name="Wagner M."/>
        </authorList>
    </citation>
    <scope>NUCLEOTIDE SEQUENCE [LARGE SCALE GENOMIC DNA]</scope>
    <source>
        <strain evidence="2 3">Nm2</strain>
    </source>
</reference>
<sequence length="123" mass="13849">MKQKSYSKEFKESVIKKMMPPNAVSVPQLCKETGVSDVTLYKWRKEYRNRGIAVPGDNSKADDWTAEDKLAVVIETAGLNSAQLSEYCCSKGACTQNRLINGKRQHCQGINAMPRLRKKRIAI</sequence>
<name>A0A5D3YDK1_9PROT</name>
<dbReference type="InterPro" id="IPR009057">
    <property type="entry name" value="Homeodomain-like_sf"/>
</dbReference>
<evidence type="ECO:0000313" key="2">
    <source>
        <dbReference type="EMBL" id="TYP81220.1"/>
    </source>
</evidence>
<dbReference type="RefSeq" id="WP_148906883.1">
    <property type="nucleotide sequence ID" value="NZ_VNHT01000051.1"/>
</dbReference>
<dbReference type="Pfam" id="PF01527">
    <property type="entry name" value="HTH_Tnp_1"/>
    <property type="match status" value="1"/>
</dbReference>
<feature type="non-terminal residue" evidence="2">
    <location>
        <position position="123"/>
    </location>
</feature>
<evidence type="ECO:0000313" key="3">
    <source>
        <dbReference type="Proteomes" id="UP000324176"/>
    </source>
</evidence>
<dbReference type="AlphaFoldDB" id="A0A5D3YDK1"/>
<accession>A0A5D3YDK1</accession>